<dbReference type="SMART" id="SM00355">
    <property type="entry name" value="ZnF_C2H2"/>
    <property type="match status" value="2"/>
</dbReference>
<comment type="caution">
    <text evidence="3">The sequence shown here is derived from an EMBL/GenBank/DDBJ whole genome shotgun (WGS) entry which is preliminary data.</text>
</comment>
<evidence type="ECO:0000313" key="4">
    <source>
        <dbReference type="Proteomes" id="UP000664521"/>
    </source>
</evidence>
<feature type="region of interest" description="Disordered" evidence="1">
    <location>
        <begin position="470"/>
        <end position="492"/>
    </location>
</feature>
<gene>
    <name evidence="3" type="ORF">HETSPECPRED_006936</name>
</gene>
<evidence type="ECO:0000313" key="3">
    <source>
        <dbReference type="EMBL" id="CAF9928805.1"/>
    </source>
</evidence>
<name>A0A8H3IUR4_9LECA</name>
<dbReference type="Proteomes" id="UP000664521">
    <property type="component" value="Unassembled WGS sequence"/>
</dbReference>
<dbReference type="InterPro" id="IPR013087">
    <property type="entry name" value="Znf_C2H2_type"/>
</dbReference>
<feature type="domain" description="C2H2-type" evidence="2">
    <location>
        <begin position="384"/>
        <end position="414"/>
    </location>
</feature>
<dbReference type="EMBL" id="CAJPDS010000049">
    <property type="protein sequence ID" value="CAF9928805.1"/>
    <property type="molecule type" value="Genomic_DNA"/>
</dbReference>
<feature type="region of interest" description="Disordered" evidence="1">
    <location>
        <begin position="222"/>
        <end position="242"/>
    </location>
</feature>
<feature type="compositionally biased region" description="Basic and acidic residues" evidence="1">
    <location>
        <begin position="276"/>
        <end position="286"/>
    </location>
</feature>
<feature type="region of interest" description="Disordered" evidence="1">
    <location>
        <begin position="258"/>
        <end position="286"/>
    </location>
</feature>
<protein>
    <recommendedName>
        <fullName evidence="2">C2H2-type domain-containing protein</fullName>
    </recommendedName>
</protein>
<evidence type="ECO:0000259" key="2">
    <source>
        <dbReference type="SMART" id="SM00355"/>
    </source>
</evidence>
<feature type="compositionally biased region" description="Polar residues" evidence="1">
    <location>
        <begin position="349"/>
        <end position="359"/>
    </location>
</feature>
<proteinExistence type="predicted"/>
<feature type="compositionally biased region" description="Polar residues" evidence="1">
    <location>
        <begin position="265"/>
        <end position="274"/>
    </location>
</feature>
<feature type="compositionally biased region" description="Polar residues" evidence="1">
    <location>
        <begin position="227"/>
        <end position="242"/>
    </location>
</feature>
<accession>A0A8H3IUR4</accession>
<dbReference type="OrthoDB" id="10018191at2759"/>
<evidence type="ECO:0000256" key="1">
    <source>
        <dbReference type="SAM" id="MobiDB-lite"/>
    </source>
</evidence>
<keyword evidence="4" id="KW-1185">Reference proteome</keyword>
<dbReference type="AlphaFoldDB" id="A0A8H3IUR4"/>
<organism evidence="3 4">
    <name type="scientific">Heterodermia speciosa</name>
    <dbReference type="NCBI Taxonomy" id="116794"/>
    <lineage>
        <taxon>Eukaryota</taxon>
        <taxon>Fungi</taxon>
        <taxon>Dikarya</taxon>
        <taxon>Ascomycota</taxon>
        <taxon>Pezizomycotina</taxon>
        <taxon>Lecanoromycetes</taxon>
        <taxon>OSLEUM clade</taxon>
        <taxon>Lecanoromycetidae</taxon>
        <taxon>Caliciales</taxon>
        <taxon>Physciaceae</taxon>
        <taxon>Heterodermia</taxon>
    </lineage>
</organism>
<reference evidence="3" key="1">
    <citation type="submission" date="2021-03" db="EMBL/GenBank/DDBJ databases">
        <authorList>
            <person name="Tagirdzhanova G."/>
        </authorList>
    </citation>
    <scope>NUCLEOTIDE SEQUENCE</scope>
</reference>
<feature type="domain" description="C2H2-type" evidence="2">
    <location>
        <begin position="421"/>
        <end position="447"/>
    </location>
</feature>
<sequence length="492" mass="54819">MSAFSFDIQNDATIDPMGMNSKSLNVSYLGDQTWAFNDYRDISFDCSYASSNSTFSSCGSLTPQSSVSASTSRRQSLVCSAMNSMSGHDSISQVKGFRRPRTPVNINDQYSNMQEMTTGSYNCTTPSSIPSSQELENMLFMNTEDSIFTDKLQAALSLDHCDGTQTSPFLAYGEADTKCQEELIGQEAKSFGSSYSTDQFSSSLGNGEDLTYQGLHTEPTYSHCHNRLSSPQTITPSQTYQVPQSAFSATHISPRILGDPFISPTKRSSSSSYINEPERTFDPPEDSKLYERAAHFRDDILLEGLGLCQSFTAKSEFSDDEHTVLSQSASESPHTDAPTLFQRRRQYRKSQSGSRSADSSPGGMSKQRTPPIKKEGMFKSSNKHPCPICPHHPGDQKRQFNRPEHLSRHIASVHGTNQDLIRCKVKDCPAKIVHRTDNMKAHYRNCHMYGPRKLKGKKREWLSIERARELGLGHMDPRTSPTPSKSRPKAVD</sequence>
<feature type="region of interest" description="Disordered" evidence="1">
    <location>
        <begin position="323"/>
        <end position="380"/>
    </location>
</feature>